<evidence type="ECO:0000256" key="25">
    <source>
        <dbReference type="ARBA" id="ARBA00023136"/>
    </source>
</evidence>
<accession>A0A0U4EVF0</accession>
<gene>
    <name evidence="32" type="primary">env</name>
</gene>
<comment type="domain">
    <text evidence="32">The CD4-binding region is targeted by the antibody b12.</text>
</comment>
<keyword evidence="26 32" id="KW-0564">Palmitate</keyword>
<evidence type="ECO:0000256" key="9">
    <source>
        <dbReference type="ARBA" id="ARBA00022511"/>
    </source>
</evidence>
<evidence type="ECO:0000256" key="3">
    <source>
        <dbReference type="ARBA" id="ARBA00004505"/>
    </source>
</evidence>
<dbReference type="GO" id="GO:0044175">
    <property type="term" value="C:host cell endosome membrane"/>
    <property type="evidence" value="ECO:0007669"/>
    <property type="project" value="UniProtKB-SubCell"/>
</dbReference>
<comment type="miscellaneous">
    <text evidence="32">Inhibitors targeting HIV-1 viral envelope proteins are used as antiretroviral drugs. Attachment of virions to the cell surface via non-specific interactions and CD4 binding can be blocked by inhibitors that include cyanovirin-N, cyclotriazadisulfonamide analogs, PRO 2000, TNX 355 and PRO 542. In addition, BMS 806 can block CD4-induced conformational changes. Env interactions with the coreceptor molecules can be targeted by CCR5 antagonists including SCH-D, maraviroc (UK 427857) and aplaviroc (GW 873140), and the CXCR4 antagonist AMD 070. Fusion of viral and cellular membranes can be inhibited by peptides such as enfuvirtide and tifuvirtide (T 1249). Resistance to inhibitors associated with mutations in Env are observed. Most of the time, single mutations confer only a modest reduction in drug susceptibility. Combination of several mutations is usually required to develop a high-level drug resistance.</text>
</comment>
<dbReference type="SUPFAM" id="SSF58069">
    <property type="entry name" value="Virus ectodomain"/>
    <property type="match status" value="1"/>
</dbReference>
<evidence type="ECO:0000256" key="6">
    <source>
        <dbReference type="ARBA" id="ARBA00004650"/>
    </source>
</evidence>
<dbReference type="GO" id="GO:0019062">
    <property type="term" value="P:virion attachment to host cell"/>
    <property type="evidence" value="ECO:0007669"/>
    <property type="project" value="UniProtKB-UniRule"/>
</dbReference>
<dbReference type="InterPro" id="IPR000777">
    <property type="entry name" value="HIV1_Gp120"/>
</dbReference>
<dbReference type="EMBL" id="KU168289">
    <property type="protein sequence ID" value="ALX35393.1"/>
    <property type="molecule type" value="Genomic_RNA"/>
</dbReference>
<evidence type="ECO:0000313" key="37">
    <source>
        <dbReference type="Proteomes" id="UP000107380"/>
    </source>
</evidence>
<evidence type="ECO:0000256" key="12">
    <source>
        <dbReference type="ARBA" id="ARBA00022595"/>
    </source>
</evidence>
<feature type="short sequence motif" description="Di-leucine internalization motif" evidence="32">
    <location>
        <begin position="860"/>
        <end position="861"/>
    </location>
</feature>
<keyword evidence="14 32" id="KW-0812">Transmembrane</keyword>
<dbReference type="Pfam" id="PF00516">
    <property type="entry name" value="GP120"/>
    <property type="match status" value="2"/>
</dbReference>
<evidence type="ECO:0000256" key="4">
    <source>
        <dbReference type="ARBA" id="ARBA00004563"/>
    </source>
</evidence>
<dbReference type="GO" id="GO:0019064">
    <property type="term" value="P:fusion of virus membrane with host plasma membrane"/>
    <property type="evidence" value="ECO:0007669"/>
    <property type="project" value="UniProtKB-UniRule"/>
</dbReference>
<feature type="disulfide bond" evidence="32">
    <location>
        <begin position="54"/>
        <end position="74"/>
    </location>
</feature>
<feature type="region of interest" description="MPER; binding to GalCer" evidence="32">
    <location>
        <begin position="660"/>
        <end position="681"/>
    </location>
</feature>
<keyword evidence="30 32" id="KW-0449">Lipoprotein</keyword>
<evidence type="ECO:0000256" key="11">
    <source>
        <dbReference type="ARBA" id="ARBA00022581"/>
    </source>
</evidence>
<comment type="caution">
    <text evidence="32">Lacks conserved residue(s) required for the propagation of feature annotation.</text>
</comment>
<keyword evidence="22 32" id="KW-1133">Transmembrane helix</keyword>
<evidence type="ECO:0000256" key="8">
    <source>
        <dbReference type="ARBA" id="ARBA00022510"/>
    </source>
</evidence>
<comment type="subcellular location">
    <subcellularLocation>
        <location evidence="3">Host cell membrane</location>
        <topology evidence="3">Peripheral membrane protein</topology>
    </subcellularLocation>
    <subcellularLocation>
        <location evidence="1">Host cell membrane</location>
        <topology evidence="1">Single-pass type I membrane protein</topology>
    </subcellularLocation>
    <subcellularLocation>
        <location evidence="2">Host endosome membrane</location>
        <topology evidence="2">Peripheral membrane protein</topology>
    </subcellularLocation>
    <subcellularLocation>
        <location evidence="5">Host endosome membrane</location>
        <topology evidence="5">Single-pass type I membrane protein</topology>
    </subcellularLocation>
    <subcellularLocation>
        <location evidence="6">Virion membrane</location>
        <topology evidence="6">Peripheral membrane protein</topology>
    </subcellularLocation>
    <subcellularLocation>
        <location evidence="4">Virion membrane</location>
        <topology evidence="4">Single-pass type I membrane protein</topology>
    </subcellularLocation>
</comment>
<dbReference type="GO" id="GO:0005198">
    <property type="term" value="F:structural molecule activity"/>
    <property type="evidence" value="ECO:0007669"/>
    <property type="project" value="UniProtKB-UniRule"/>
</dbReference>
<comment type="subcellular location">
    <molecule>Transmembrane protein gp41</molecule>
    <subcellularLocation>
        <location evidence="32">Virion membrane</location>
        <topology evidence="32">Single-pass type I membrane protein</topology>
    </subcellularLocation>
    <subcellularLocation>
        <location evidence="32">Host cell membrane</location>
        <topology evidence="32">Single-pass type I membrane protein</topology>
    </subcellularLocation>
    <subcellularLocation>
        <location evidence="32">Host endosome membrane</location>
        <topology evidence="32">Single-pass type I membrane protein</topology>
    </subcellularLocation>
    <text evidence="32">It is probably concentrated at the site of budding and incorporated into the virions possibly by contacts between the cytoplasmic tail of Env and the N-terminus of Gag.</text>
</comment>
<evidence type="ECO:0000259" key="34">
    <source>
        <dbReference type="Pfam" id="PF00516"/>
    </source>
</evidence>
<evidence type="ECO:0000256" key="5">
    <source>
        <dbReference type="ARBA" id="ARBA00004578"/>
    </source>
</evidence>
<keyword evidence="16 32" id="KW-0732">Signal</keyword>
<keyword evidence="29 32" id="KW-0899">Viral immunoevasion</keyword>
<comment type="subcellular location">
    <molecule>Surface protein gp120</molecule>
    <subcellularLocation>
        <location evidence="32">Virion membrane</location>
        <topology evidence="32">Peripheral membrane protein</topology>
    </subcellularLocation>
    <subcellularLocation>
        <location evidence="32">Host cell membrane</location>
        <topology evidence="32">Peripheral membrane protein</topology>
    </subcellularLocation>
    <subcellularLocation>
        <location evidence="32">Host endosome membrane</location>
        <topology evidence="32">Single-pass type I membrane protein</topology>
    </subcellularLocation>
    <text evidence="32">The surface protein is not anchored to the viral envelope, but associates with the extravirion surface through its binding to TM. It is probably concentrated at the site of budding and incorporated into the virions possibly by contacts between the cytoplasmic tail of Env and the N-terminus of Gag.</text>
</comment>
<evidence type="ECO:0000256" key="10">
    <source>
        <dbReference type="ARBA" id="ARBA00022570"/>
    </source>
</evidence>
<dbReference type="GO" id="GO:0019082">
    <property type="term" value="P:viral protein processing"/>
    <property type="evidence" value="ECO:0007669"/>
    <property type="project" value="UniProtKB-UniRule"/>
</dbReference>
<dbReference type="GO" id="GO:1903911">
    <property type="term" value="P:positive regulation of receptor clustering"/>
    <property type="evidence" value="ECO:0007669"/>
    <property type="project" value="UniProtKB-UniRule"/>
</dbReference>
<keyword evidence="31 32" id="KW-1160">Virus entry into host cell</keyword>
<dbReference type="HAMAP" id="MF_04083">
    <property type="entry name" value="HIV_ENV"/>
    <property type="match status" value="1"/>
</dbReference>
<keyword evidence="20 32" id="KW-0261">Viral envelope protein</keyword>
<keyword evidence="21 32" id="KW-1164">Virus endocytosis by host</keyword>
<evidence type="ECO:0000256" key="29">
    <source>
        <dbReference type="ARBA" id="ARBA00023280"/>
    </source>
</evidence>
<comment type="PTM">
    <text evidence="32">Palmitoylation of the transmembrane protein and of Env polyprotein (prior to its proteolytic cleavage) is essential for their association with host cell membrane lipid rafts. Palmitoylation is therefore required for envelope trafficking to classical lipid rafts, but not for viral replication.</text>
</comment>
<dbReference type="InterPro" id="IPR037527">
    <property type="entry name" value="Gp160"/>
</dbReference>
<evidence type="ECO:0000256" key="28">
    <source>
        <dbReference type="ARBA" id="ARBA00023180"/>
    </source>
</evidence>
<feature type="short sequence motif" description="YXXL motif; contains endocytosis signal" evidence="32">
    <location>
        <begin position="710"/>
        <end position="713"/>
    </location>
</feature>
<dbReference type="Pfam" id="PF00517">
    <property type="entry name" value="GP41"/>
    <property type="match status" value="1"/>
</dbReference>
<evidence type="ECO:0000256" key="27">
    <source>
        <dbReference type="ARBA" id="ARBA00023157"/>
    </source>
</evidence>
<comment type="miscellaneous">
    <text evidence="32">HIV-1 lineages are divided in three main groups, M (for Major), O (for Outlier), and N (for New, or Non-M, Non-O). The vast majority of strains found worldwide belong to the group M. Group O seems to be endemic to and largely confined to Cameroon and neighboring countries in West Central Africa, where these viruses represent a small minority of HIV-1 strains. The group N is represented by a limited number of isolates from Cameroonian persons. The group M is further subdivided in 9 clades or subtypes (A to D, F to H, J and K).</text>
</comment>
<proteinExistence type="inferred from homology"/>
<comment type="subunit">
    <text evidence="32">The mature envelope protein (Env) consists of a homotrimer of non-covalently associated gp120-gp41 heterodimers. The resulting complex protrudes from the virus surface as a spike. There seems to be as few as 10 spikes on the average virion. Surface protein gp120 interacts with host CD4, CCR5 and CXCR4. Gp120 also interacts with the C-type lectins CD209/DC-SIGN and CLEC4M/DC-SIGNR (collectively referred to as DC-SIGN(R)). Gp120 and gp41 interact with GalCer. Gp120 interacts with host ITGA4/ITGB7 complex; on CD4+ T-cells, this interaction results in rapid activation of integrin ITGAL/LFA-1, which facilitates efficient cell-to-cell spreading of HIV-1. Gp120 interacts with cell-associated heparan sulfate; this interaction increases virus infectivity on permissive cells and may be involved in infection of CD4- cells.</text>
</comment>
<keyword evidence="10 32" id="KW-1165">Clathrin-mediated endocytosis of virus by host</keyword>
<evidence type="ECO:0000256" key="20">
    <source>
        <dbReference type="ARBA" id="ARBA00022879"/>
    </source>
</evidence>
<feature type="domain" description="Human immunodeficiency virus 1 envelope glycoprotein Gp120" evidence="34">
    <location>
        <begin position="142"/>
        <end position="499"/>
    </location>
</feature>
<evidence type="ECO:0000256" key="18">
    <source>
        <dbReference type="ARBA" id="ARBA00022844"/>
    </source>
</evidence>
<feature type="topological domain" description="Cytoplasmic" evidence="32">
    <location>
        <begin position="704"/>
        <end position="861"/>
    </location>
</feature>
<comment type="similarity">
    <text evidence="32">Belongs to the HIV-1 env protein family.</text>
</comment>
<evidence type="ECO:0000256" key="1">
    <source>
        <dbReference type="ARBA" id="ARBA00004402"/>
    </source>
</evidence>
<feature type="region of interest" description="Immunosuppression" evidence="32">
    <location>
        <begin position="574"/>
        <end position="592"/>
    </location>
</feature>
<evidence type="ECO:0000256" key="7">
    <source>
        <dbReference type="ARBA" id="ARBA00022506"/>
    </source>
</evidence>
<keyword evidence="12 32" id="KW-1162">Viral penetration into host cytoplasm</keyword>
<dbReference type="GO" id="GO:0016020">
    <property type="term" value="C:membrane"/>
    <property type="evidence" value="ECO:0007669"/>
    <property type="project" value="UniProtKB-UniRule"/>
</dbReference>
<evidence type="ECO:0000256" key="19">
    <source>
        <dbReference type="ARBA" id="ARBA00022870"/>
    </source>
</evidence>
<comment type="function">
    <text evidence="32">Surface protein gp120: Attaches the virus to the host lymphoid cell by binding to the primary receptor CD4. This interaction induces a structural rearrangement creating a high affinity binding site for a chemokine coreceptor like CXCR4 and/or CCR5. Acts as a ligand for CD209/DC-SIGN and CLEC4M/DC-SIGNR, which are respectively found on dendritic cells (DCs), and on endothelial cells of liver sinusoids and lymph node sinuses. These interactions allow capture of viral particles at mucosal surfaces by these cells and subsequent transmission to permissive cells. HIV subverts the migration properties of dendritic cells to gain access to CD4+ T-cells in lymph nodes. Virus transmission to permissive T-cells occurs either in trans (without DCs infection, through viral capture and transmission), or in cis (following DCs productive infection, through the usual CD4-gp120 interaction), thereby inducing a robust infection. In trans infection, bound virions remain infectious over days and it is proposed that they are not degraded, but protected in non-lysosomal acidic organelles within the DCs close to the cell membrane thus contributing to the viral infectious potential during DCs' migration from the periphery to the lymphoid tissues. On arrival at lymphoid tissues, intact virions recycle back to DCs' cell surface allowing virus transmission to CD4+ T-cells.</text>
</comment>
<feature type="site" description="Cleavage; by host furin" evidence="32">
    <location>
        <begin position="511"/>
        <end position="512"/>
    </location>
</feature>
<evidence type="ECO:0000256" key="17">
    <source>
        <dbReference type="ARBA" id="ARBA00022804"/>
    </source>
</evidence>
<comment type="domain">
    <text evidence="32">The YXXL motif is involved in determining the exact site of viral release at the surface of infected mononuclear cells and promotes endocytosis. YXXL and di-leucine endocytosis motifs interact directly or indirectly with the clathrin adapter complexes, opperate independently, and their activities are not additive.</text>
</comment>
<feature type="coiled-coil region" evidence="32">
    <location>
        <begin position="631"/>
        <end position="665"/>
    </location>
</feature>
<keyword evidence="17 32" id="KW-1161">Viral attachment to host cell</keyword>
<protein>
    <recommendedName>
        <fullName evidence="32">Envelope glycoprotein gp160</fullName>
    </recommendedName>
    <alternativeName>
        <fullName evidence="32">Env polyprotein</fullName>
    </alternativeName>
    <component>
        <recommendedName>
            <fullName evidence="32">Surface protein gp120</fullName>
            <shortName evidence="32">SU</shortName>
        </recommendedName>
        <alternativeName>
            <fullName evidence="32">Glycoprotein 120</fullName>
            <shortName evidence="32">gp120</shortName>
        </alternativeName>
    </component>
    <component>
        <recommendedName>
            <fullName evidence="32">Transmembrane protein gp41</fullName>
            <shortName evidence="32">TM</shortName>
        </recommendedName>
        <alternativeName>
            <fullName evidence="32">Glycoprotein 41</fullName>
            <shortName evidence="32">gp41</shortName>
        </alternativeName>
    </component>
</protein>
<dbReference type="CDD" id="cd09909">
    <property type="entry name" value="HIV-1-like_HR1-HR2"/>
    <property type="match status" value="1"/>
</dbReference>
<dbReference type="GO" id="GO:0055036">
    <property type="term" value="C:virion membrane"/>
    <property type="evidence" value="ECO:0007669"/>
    <property type="project" value="UniProtKB-SubCell"/>
</dbReference>
<dbReference type="SUPFAM" id="SSF56502">
    <property type="entry name" value="gp120 core"/>
    <property type="match status" value="1"/>
</dbReference>
<keyword evidence="8 32" id="KW-1170">Fusion of virus membrane with host endosomal membrane</keyword>
<dbReference type="GO" id="GO:0039654">
    <property type="term" value="P:fusion of virus membrane with host endosome membrane"/>
    <property type="evidence" value="ECO:0007669"/>
    <property type="project" value="UniProtKB-UniRule"/>
</dbReference>
<sequence>MTVTMKVMEKKNRKSWILFIVMASLIPCLSSKQLYATVYSGVPVWEDAKPVLFCASDVNLTSTEQHNIWAAQACVPTDPTPHEYSLNNVTDKFDIWKNYMVEQMQEDIKDLWEQSFKPCVQMTFMCVQMNCTNNITTNNITKNVKDMKQCEFNVTTVVKDKKEKKQALFYVSDLVKLNDTNMYTLINCNSTTITQACPKVSFEPIPIHYCAPAGFAIFKCNETNFNGTGTCKNITVVTCTHGIKPAVSTQLILNGTLSKGKIRIMAKNITNTGNNIIVTLNSTINITCNRPGRGIKQIGIGPMSVYSGSLADLGGNNNSRIAYCDYDITKWNETLKQVAERFLELVNNTLENATIMFKRSEPGGDLEPATLHFNCHGEFFYCNTSQLFNYTLSCNKTTCKFNQSSTNNTRIPCRLKQVVRSWMRGGSGIYAPPIPGNLTCTSNITGMILQNDEPWNSSVGRAIFKPTGGDMMDIWRTELYNYKVVRVKPFSVAPTPIARPVIGTGTHREKRAVGLGMLFLGVLSAAGSTMGAAATALTVQTRTLMKGIVQQQDNLLRAIQAQQHLLRLSVWGIRQLRARLQALETLIQNQQLLSLWGCKGRLVCYTSVKWNNTWQGNDSIWGTLTWQEWDQQVNNISSIIYEEIQKAQEQQEQNEKKLLELDEWASIWNWLDITKWLWYIKIAIIIVGALIGVRVIMIVLNLVRNIRQGYQPLSLQIPVHHQVEAETPGRTGEGGGEEGRPKLIPSPQGFLPLLYTDLRTIILWSYHLLSNLASGIQTVISHLGVGLWILGQKIISACRICAAVTQYWLQELQNSATNLLDTIAVAVANWTDSIISGLQRIGRGILNIPRRIRQGLERSLL</sequence>
<keyword evidence="27 32" id="KW-1015">Disulfide bond</keyword>
<comment type="function">
    <text evidence="32">Envelope glycoprotein gp160: Oligomerizes in the host endoplasmic reticulum into predominantly trimers. In a second time, gp160 transits in the host Golgi, where glycosylation is completed. The precursor is then proteolytically cleaved in the trans-Golgi and thereby activated by cellular furin or furin-like proteases to produce gp120 and gp41.</text>
</comment>
<feature type="disulfide bond" evidence="32">
    <location>
        <begin position="220"/>
        <end position="231"/>
    </location>
</feature>
<keyword evidence="25 32" id="KW-0472">Membrane</keyword>
<keyword evidence="23 32" id="KW-1039">Host endosome</keyword>
<comment type="function">
    <text evidence="32">Transmembrane protein gp41: Acts as a class I viral fusion protein. Under the current model, the protein has at least 3 conformational states: pre-fusion native state, pre-hairpin intermediate state, and post-fusion hairpin state. During fusion of viral and target intracellular membranes, the coiled coil regions (heptad repeats) assume a trimer-of-hairpins structure, positioning the fusion peptide in close proximity to the C-terminal region of the ectodomain. The formation of this structure appears to drive apposition and subsequent fusion of viral and target cell membranes. Complete fusion occurs in host cell endosomes and is dynamin-dependent, however some lipid transfer might occur at the plasma membrane. The virus undergoes clathrin-dependent internalization long before endosomal fusion, thus minimizing the surface exposure of conserved viral epitopes during fusion and reducing the efficacy of inhibitors targeting these epitopes. Membranes fusion leads to delivery of the nucleocapsid into the cytoplasm.</text>
</comment>
<feature type="domain" description="Retroviral envelope protein GP41-like" evidence="35">
    <location>
        <begin position="530"/>
        <end position="719"/>
    </location>
</feature>
<feature type="transmembrane region" description="Helical" evidence="33">
    <location>
        <begin position="676"/>
        <end position="703"/>
    </location>
</feature>
<dbReference type="GO" id="GO:1903908">
    <property type="term" value="P:positive regulation of plasma membrane raft polarization"/>
    <property type="evidence" value="ECO:0007669"/>
    <property type="project" value="UniProtKB-UniRule"/>
</dbReference>
<feature type="disulfide bond" evidence="32">
    <location>
        <begin position="598"/>
        <end position="604"/>
    </location>
</feature>
<comment type="domain">
    <text evidence="32">Some of the most genetically diverse regions of the viral genome are present in Env. They are called variable regions 1 through 5 (V1 through V5). Coreceptor usage of gp120 is determined mainly by the primary structure of the third variable region (V3) in the outer domain of gp120. The sequence of V3 determines which coreceptor, CCR5 and/or CXCR4 (corresponding to R5/macrophage, X4/T cell and R5X4/T cell and macrophage tropism), is used to trigger the fusion potential of the Env complex, and hence which cells the virus can infect. Binding to CCR5 involves a region adjacent in addition to V3.</text>
</comment>
<comment type="PTM">
    <text evidence="32">Specific enzymatic cleavages in vivo yield mature proteins. Envelope glycoproteins are synthesized as a inactive precursor that is heavily N-glycosylated and processed likely by host cell furin in the Golgi to yield the mature SU and TM proteins. The cleavage site between SU and TM requires the minimal sequence [KR]-X-[KR]-R. About 2 of the 9 disulfide bonds of gp41 are reduced by P4HB/PDI, following binding to CD4 receptor.</text>
</comment>
<keyword evidence="11 32" id="KW-0945">Host-virus interaction</keyword>
<dbReference type="GO" id="GO:0075512">
    <property type="term" value="P:clathrin-dependent endocytosis of virus by host cell"/>
    <property type="evidence" value="ECO:0007669"/>
    <property type="project" value="UniProtKB-UniRule"/>
</dbReference>
<feature type="domain" description="Human immunodeficiency virus 1 envelope glycoprotein Gp120" evidence="34">
    <location>
        <begin position="34"/>
        <end position="141"/>
    </location>
</feature>
<evidence type="ECO:0000256" key="22">
    <source>
        <dbReference type="ARBA" id="ARBA00022989"/>
    </source>
</evidence>
<feature type="chain" id="PRO_5023347512" description="Envelope glycoprotein gp160" evidence="32">
    <location>
        <begin position="33"/>
        <end position="861"/>
    </location>
</feature>
<comment type="PTM">
    <text evidence="32">Highly glycosylated by host. The high number of glycan on the protein is reffered to as 'glycan shield' because it contributes to hide protein sequence from adaptive immune system.</text>
</comment>
<evidence type="ECO:0000256" key="23">
    <source>
        <dbReference type="ARBA" id="ARBA00023046"/>
    </source>
</evidence>
<evidence type="ECO:0000256" key="13">
    <source>
        <dbReference type="ARBA" id="ARBA00022685"/>
    </source>
</evidence>
<evidence type="ECO:0000256" key="30">
    <source>
        <dbReference type="ARBA" id="ARBA00023288"/>
    </source>
</evidence>
<evidence type="ECO:0000256" key="32">
    <source>
        <dbReference type="HAMAP-Rule" id="MF_04083"/>
    </source>
</evidence>
<dbReference type="Gene3D" id="1.20.5.490">
    <property type="entry name" value="Single helix bin"/>
    <property type="match status" value="1"/>
</dbReference>
<dbReference type="GO" id="GO:0052031">
    <property type="term" value="P:symbiont-mediated perturbation of host defense response"/>
    <property type="evidence" value="ECO:0007669"/>
    <property type="project" value="UniProtKB-UniRule"/>
</dbReference>
<evidence type="ECO:0000256" key="2">
    <source>
        <dbReference type="ARBA" id="ARBA00004433"/>
    </source>
</evidence>
<feature type="region of interest" description="Fusion peptide" evidence="32">
    <location>
        <begin position="512"/>
        <end position="532"/>
    </location>
</feature>
<keyword evidence="15 32" id="KW-0053">Apoptosis</keyword>
<evidence type="ECO:0000256" key="16">
    <source>
        <dbReference type="ARBA" id="ARBA00022729"/>
    </source>
</evidence>
<dbReference type="Gene3D" id="1.10.287.210">
    <property type="match status" value="1"/>
</dbReference>
<feature type="chain" id="PRO_5023347513" description="Surface protein gp120" evidence="32">
    <location>
        <begin position="33"/>
        <end position="511"/>
    </location>
</feature>
<evidence type="ECO:0000256" key="21">
    <source>
        <dbReference type="ARBA" id="ARBA00022890"/>
    </source>
</evidence>
<dbReference type="GO" id="GO:0020002">
    <property type="term" value="C:host cell plasma membrane"/>
    <property type="evidence" value="ECO:0007669"/>
    <property type="project" value="UniProtKB-SubCell"/>
</dbReference>
<dbReference type="InterPro" id="IPR000328">
    <property type="entry name" value="GP41-like"/>
</dbReference>
<reference evidence="36 37" key="1">
    <citation type="journal article" date="2015" name="J. Clin. Microbiol.">
        <title>A PAN-HIV STRATEGY FOR COMPLETE GENOME SEQUENCING.</title>
        <authorList>
            <person name="Berg M.G."/>
            <person name="Yamaguchi J."/>
            <person name="Alessandri-Gradt E."/>
            <person name="Tell R.W."/>
            <person name="Plantier J.C."/>
            <person name="Brennan C.A."/>
        </authorList>
    </citation>
    <scope>NUCLEOTIDE SEQUENCE [LARGE SCALE GENOMIC DNA]</scope>
    <source>
        <strain evidence="36">LA46BCF03</strain>
    </source>
</reference>
<dbReference type="Proteomes" id="UP000107380">
    <property type="component" value="Genome"/>
</dbReference>
<keyword evidence="28 32" id="KW-0325">Glycoprotein</keyword>
<evidence type="ECO:0000256" key="14">
    <source>
        <dbReference type="ARBA" id="ARBA00022692"/>
    </source>
</evidence>
<keyword evidence="13 32" id="KW-0165">Cleavage on pair of basic residues</keyword>
<evidence type="ECO:0000256" key="33">
    <source>
        <dbReference type="RuleBase" id="RU363095"/>
    </source>
</evidence>
<keyword evidence="7 32" id="KW-1168">Fusion of virus membrane with host membrane</keyword>
<evidence type="ECO:0000256" key="31">
    <source>
        <dbReference type="ARBA" id="ARBA00023296"/>
    </source>
</evidence>
<evidence type="ECO:0000259" key="35">
    <source>
        <dbReference type="Pfam" id="PF00517"/>
    </source>
</evidence>
<comment type="domain">
    <text evidence="32">The membrane proximal external region (MPER) present in gp41 is a tryptophan-rich region recognized by the antibodies 2F5, Z13, and 4E10. MPER seems to play a role in fusion.</text>
</comment>
<name>A0A0U4EVF0_HV1</name>
<comment type="domain">
    <text evidence="32 33">The 17 amino acids long immunosuppressive region is present in many retroviral envelope proteins. Synthetic peptides derived from this relatively conserved sequence inhibit immune function in vitro and in vivo.</text>
</comment>
<evidence type="ECO:0000256" key="24">
    <source>
        <dbReference type="ARBA" id="ARBA00023054"/>
    </source>
</evidence>
<keyword evidence="9 32" id="KW-1032">Host cell membrane</keyword>
<dbReference type="InterPro" id="IPR036377">
    <property type="entry name" value="Gp120_core_sf"/>
</dbReference>
<keyword evidence="18 32" id="KW-0946">Virion</keyword>
<organism evidence="36 37">
    <name type="scientific">Human immunodeficiency virus type 1</name>
    <name type="common">HIV-1</name>
    <dbReference type="NCBI Taxonomy" id="11676"/>
    <lineage>
        <taxon>Viruses</taxon>
        <taxon>Riboviria</taxon>
        <taxon>Pararnavirae</taxon>
        <taxon>Artverviricota</taxon>
        <taxon>Revtraviricetes</taxon>
        <taxon>Ortervirales</taxon>
        <taxon>Retroviridae</taxon>
        <taxon>Orthoretrovirinae</taxon>
        <taxon>Lentivirus</taxon>
        <taxon>Lentivirus humimdef1</taxon>
    </lineage>
</organism>
<dbReference type="GO" id="GO:0019031">
    <property type="term" value="C:viral envelope"/>
    <property type="evidence" value="ECO:0007669"/>
    <property type="project" value="UniProtKB-KW"/>
</dbReference>
<keyword evidence="24 32" id="KW-0175">Coiled coil</keyword>
<keyword evidence="19 32" id="KW-1043">Host membrane</keyword>
<evidence type="ECO:0000256" key="15">
    <source>
        <dbReference type="ARBA" id="ARBA00022703"/>
    </source>
</evidence>
<feature type="chain" id="PRO_5023347514" description="Transmembrane protein gp41" evidence="32">
    <location>
        <begin position="512"/>
        <end position="861"/>
    </location>
</feature>
<organismHost>
    <name type="scientific">Homo sapiens</name>
    <name type="common">Human</name>
    <dbReference type="NCBI Taxonomy" id="9606"/>
</organismHost>
<evidence type="ECO:0000313" key="36">
    <source>
        <dbReference type="EMBL" id="ALX35393.1"/>
    </source>
</evidence>
<evidence type="ECO:0000256" key="26">
    <source>
        <dbReference type="ARBA" id="ARBA00023139"/>
    </source>
</evidence>
<feature type="disulfide bond" evidence="32">
    <location>
        <begin position="210"/>
        <end position="239"/>
    </location>
</feature>
<dbReference type="Gene3D" id="2.170.40.20">
    <property type="entry name" value="Human immunodeficiency virus 1, Gp160, envelope glycoprotein"/>
    <property type="match status" value="2"/>
</dbReference>